<dbReference type="Pfam" id="PF13563">
    <property type="entry name" value="2_5_RNA_ligase2"/>
    <property type="match status" value="1"/>
</dbReference>
<evidence type="ECO:0008006" key="3">
    <source>
        <dbReference type="Google" id="ProtNLM"/>
    </source>
</evidence>
<protein>
    <recommendedName>
        <fullName evidence="3">2'-5' RNA ligase family protein</fullName>
    </recommendedName>
</protein>
<dbReference type="Gene3D" id="3.90.1140.10">
    <property type="entry name" value="Cyclic phosphodiesterase"/>
    <property type="match status" value="1"/>
</dbReference>
<dbReference type="AlphaFoldDB" id="A0A917A592"/>
<comment type="caution">
    <text evidence="1">The sequence shown here is derived from an EMBL/GenBank/DDBJ whole genome shotgun (WGS) entry which is preliminary data.</text>
</comment>
<dbReference type="SUPFAM" id="SSF55144">
    <property type="entry name" value="LigT-like"/>
    <property type="match status" value="1"/>
</dbReference>
<keyword evidence="2" id="KW-1185">Reference proteome</keyword>
<gene>
    <name evidence="1" type="ORF">GCM10011510_06100</name>
</gene>
<dbReference type="InterPro" id="IPR009097">
    <property type="entry name" value="Cyclic_Pdiesterase"/>
</dbReference>
<proteinExistence type="predicted"/>
<dbReference type="OrthoDB" id="463286at2"/>
<sequence length="180" mass="21013">MYAVITIFDEETNQKIHGIWDGLAKEHISTYGFQVPNRRPHITLASFEKVPDMQYFSEQLAKFCAGQTVVELQLSLLGTFLDSRVLGLFPVVTDELYDLHRNIHQLLSEFKNENSLYRPGKWVPHCTLVNHEKEADLEQAYTYCRTHFSSFSGQLTEMIVLQFHTSQKIEEIYRFPLCQH</sequence>
<name>A0A917A592_9STRE</name>
<dbReference type="PANTHER" id="PTHR36039">
    <property type="match status" value="1"/>
</dbReference>
<organism evidence="1 2">
    <name type="scientific">Streptococcus himalayensis</name>
    <dbReference type="NCBI Taxonomy" id="1888195"/>
    <lineage>
        <taxon>Bacteria</taxon>
        <taxon>Bacillati</taxon>
        <taxon>Bacillota</taxon>
        <taxon>Bacilli</taxon>
        <taxon>Lactobacillales</taxon>
        <taxon>Streptococcaceae</taxon>
        <taxon>Streptococcus</taxon>
    </lineage>
</organism>
<accession>A0A917A592</accession>
<dbReference type="EMBL" id="BMJN01000006">
    <property type="protein sequence ID" value="GGE27721.1"/>
    <property type="molecule type" value="Genomic_DNA"/>
</dbReference>
<dbReference type="PANTHER" id="PTHR36039:SF2">
    <property type="entry name" value="RNA LIGASE_CYCLIC NUCLEOTIDE PHOSPHODIESTERASE FAMILY PROTEIN"/>
    <property type="match status" value="1"/>
</dbReference>
<reference evidence="1" key="1">
    <citation type="journal article" date="2014" name="Int. J. Syst. Evol. Microbiol.">
        <title>Complete genome sequence of Corynebacterium casei LMG S-19264T (=DSM 44701T), isolated from a smear-ripened cheese.</title>
        <authorList>
            <consortium name="US DOE Joint Genome Institute (JGI-PGF)"/>
            <person name="Walter F."/>
            <person name="Albersmeier A."/>
            <person name="Kalinowski J."/>
            <person name="Ruckert C."/>
        </authorList>
    </citation>
    <scope>NUCLEOTIDE SEQUENCE</scope>
    <source>
        <strain evidence="1">CGMCC 1.15533</strain>
    </source>
</reference>
<reference evidence="1" key="2">
    <citation type="submission" date="2020-09" db="EMBL/GenBank/DDBJ databases">
        <authorList>
            <person name="Sun Q."/>
            <person name="Zhou Y."/>
        </authorList>
    </citation>
    <scope>NUCLEOTIDE SEQUENCE</scope>
    <source>
        <strain evidence="1">CGMCC 1.15533</strain>
    </source>
</reference>
<evidence type="ECO:0000313" key="2">
    <source>
        <dbReference type="Proteomes" id="UP000660801"/>
    </source>
</evidence>
<dbReference type="Proteomes" id="UP000660801">
    <property type="component" value="Unassembled WGS sequence"/>
</dbReference>
<evidence type="ECO:0000313" key="1">
    <source>
        <dbReference type="EMBL" id="GGE27721.1"/>
    </source>
</evidence>
<dbReference type="RefSeq" id="WP_068991874.1">
    <property type="nucleotide sequence ID" value="NZ_BMJN01000006.1"/>
</dbReference>